<dbReference type="eggNOG" id="COG0438">
    <property type="taxonomic scope" value="Bacteria"/>
</dbReference>
<dbReference type="HOGENOM" id="CLU_009583_27_1_3"/>
<dbReference type="CAZy" id="GT4">
    <property type="family name" value="Glycosyltransferase Family 4"/>
</dbReference>
<keyword evidence="3" id="KW-0808">Transferase</keyword>
<dbReference type="Gene3D" id="3.40.50.2000">
    <property type="entry name" value="Glycogen Phosphorylase B"/>
    <property type="match status" value="1"/>
</dbReference>
<dbReference type="STRING" id="395961.Cyan7425_2683"/>
<accession>B8HJS8</accession>
<organism evidence="3">
    <name type="scientific">Cyanothece sp. (strain PCC 7425 / ATCC 29141)</name>
    <dbReference type="NCBI Taxonomy" id="395961"/>
    <lineage>
        <taxon>Bacteria</taxon>
        <taxon>Bacillati</taxon>
        <taxon>Cyanobacteriota</taxon>
        <taxon>Cyanophyceae</taxon>
        <taxon>Gomontiellales</taxon>
        <taxon>Cyanothecaceae</taxon>
        <taxon>Cyanothece</taxon>
    </lineage>
</organism>
<feature type="domain" description="Glycosyl transferase family 1" evidence="1">
    <location>
        <begin position="202"/>
        <end position="346"/>
    </location>
</feature>
<dbReference type="AlphaFoldDB" id="B8HJS8"/>
<dbReference type="Pfam" id="PF13439">
    <property type="entry name" value="Glyco_transf_4"/>
    <property type="match status" value="1"/>
</dbReference>
<dbReference type="InterPro" id="IPR001296">
    <property type="entry name" value="Glyco_trans_1"/>
</dbReference>
<sequence>MNPARLALVSNFRAEASPSMLVCGDRLYDYLVAEQPDLQTSRIQPEYTYRLKRLPWLGKIGFASGGDKMLNRYWDYPRHLKSCQQNFDLFHICDQSYASLVHVLPPERTGVFCHDLDVFRSILQPDKYPRSFRYNAMQRYALNGFRQAGVVFYTTNFVREEILHYGLIAPEKLVQVPLGIDPSFSPHVSNPEVSAQLRHQIGDRPFLLNISVTLPRKRLDVLLDTYALLRSLHPELLLVRVGPGWTPELEARIDRLGIRDGIRLLPRLEQVELAELYRQAAVVLMTSESEGFGMPLIEALASGSLIVVSDIAVLREVGGEAAVYCPVGEPEVWAKTISHLLKQPGDAPDRNFRLQHAKRYTWSVHAQTIAEAYRERILPQLKSQTQGARS</sequence>
<reference evidence="3" key="1">
    <citation type="submission" date="2009-01" db="EMBL/GenBank/DDBJ databases">
        <title>Complete sequence of chromosome Cyanothece sp. PCC 7425.</title>
        <authorList>
            <consortium name="US DOE Joint Genome Institute"/>
            <person name="Lucas S."/>
            <person name="Copeland A."/>
            <person name="Lapidus A."/>
            <person name="Glavina del Rio T."/>
            <person name="Dalin E."/>
            <person name="Tice H."/>
            <person name="Bruce D."/>
            <person name="Goodwin L."/>
            <person name="Pitluck S."/>
            <person name="Sims D."/>
            <person name="Meineke L."/>
            <person name="Brettin T."/>
            <person name="Detter J.C."/>
            <person name="Han C."/>
            <person name="Larimer F."/>
            <person name="Land M."/>
            <person name="Hauser L."/>
            <person name="Kyrpides N."/>
            <person name="Ovchinnikova G."/>
            <person name="Liberton M."/>
            <person name="Stoeckel J."/>
            <person name="Banerjee A."/>
            <person name="Singh A."/>
            <person name="Page L."/>
            <person name="Sato H."/>
            <person name="Zhao L."/>
            <person name="Sherman L."/>
            <person name="Pakrasi H."/>
            <person name="Richardson P."/>
        </authorList>
    </citation>
    <scope>NUCLEOTIDE SEQUENCE</scope>
    <source>
        <strain evidence="3">PCC 7425</strain>
    </source>
</reference>
<dbReference type="InterPro" id="IPR028098">
    <property type="entry name" value="Glyco_trans_4-like_N"/>
</dbReference>
<dbReference type="PANTHER" id="PTHR46401">
    <property type="entry name" value="GLYCOSYLTRANSFERASE WBBK-RELATED"/>
    <property type="match status" value="1"/>
</dbReference>
<dbReference type="EMBL" id="CP001344">
    <property type="protein sequence ID" value="ACL45031.1"/>
    <property type="molecule type" value="Genomic_DNA"/>
</dbReference>
<dbReference type="KEGG" id="cyn:Cyan7425_2683"/>
<name>B8HJS8_CYAP4</name>
<dbReference type="SUPFAM" id="SSF53756">
    <property type="entry name" value="UDP-Glycosyltransferase/glycogen phosphorylase"/>
    <property type="match status" value="1"/>
</dbReference>
<evidence type="ECO:0000259" key="2">
    <source>
        <dbReference type="Pfam" id="PF13439"/>
    </source>
</evidence>
<dbReference type="OrthoDB" id="9797829at2"/>
<proteinExistence type="predicted"/>
<feature type="domain" description="Glycosyltransferase subfamily 4-like N-terminal" evidence="2">
    <location>
        <begin position="68"/>
        <end position="183"/>
    </location>
</feature>
<protein>
    <submittedName>
        <fullName evidence="3">Glycosyl transferase group 1</fullName>
    </submittedName>
</protein>
<dbReference type="PANTHER" id="PTHR46401:SF8">
    <property type="entry name" value="BLL6006 PROTEIN"/>
    <property type="match status" value="1"/>
</dbReference>
<dbReference type="GO" id="GO:0016757">
    <property type="term" value="F:glycosyltransferase activity"/>
    <property type="evidence" value="ECO:0007669"/>
    <property type="project" value="InterPro"/>
</dbReference>
<dbReference type="CDD" id="cd03809">
    <property type="entry name" value="GT4_MtfB-like"/>
    <property type="match status" value="1"/>
</dbReference>
<dbReference type="Pfam" id="PF00534">
    <property type="entry name" value="Glycos_transf_1"/>
    <property type="match status" value="1"/>
</dbReference>
<evidence type="ECO:0000313" key="3">
    <source>
        <dbReference type="EMBL" id="ACL45031.1"/>
    </source>
</evidence>
<evidence type="ECO:0000259" key="1">
    <source>
        <dbReference type="Pfam" id="PF00534"/>
    </source>
</evidence>
<gene>
    <name evidence="3" type="ordered locus">Cyan7425_2683</name>
</gene>